<evidence type="ECO:0000313" key="7">
    <source>
        <dbReference type="Proteomes" id="UP000182045"/>
    </source>
</evidence>
<evidence type="ECO:0000313" key="5">
    <source>
        <dbReference type="EMBL" id="KPP91004.1"/>
    </source>
</evidence>
<dbReference type="Proteomes" id="UP000050413">
    <property type="component" value="Unassembled WGS sequence"/>
</dbReference>
<dbReference type="PANTHER" id="PTHR42760:SF37">
    <property type="entry name" value="CLAVALDEHYDE DEHYDROGENASE"/>
    <property type="match status" value="1"/>
</dbReference>
<evidence type="ECO:0000313" key="6">
    <source>
        <dbReference type="Proteomes" id="UP000050413"/>
    </source>
</evidence>
<proteinExistence type="inferred from homology"/>
<comment type="caution">
    <text evidence="5">The sequence shown here is derived from an EMBL/GenBank/DDBJ whole genome shotgun (WGS) entry which is preliminary data.</text>
</comment>
<dbReference type="PROSITE" id="PS00061">
    <property type="entry name" value="ADH_SHORT"/>
    <property type="match status" value="1"/>
</dbReference>
<dbReference type="CDD" id="cd05233">
    <property type="entry name" value="SDR_c"/>
    <property type="match status" value="1"/>
</dbReference>
<dbReference type="GO" id="GO:0016616">
    <property type="term" value="F:oxidoreductase activity, acting on the CH-OH group of donors, NAD or NADP as acceptor"/>
    <property type="evidence" value="ECO:0007669"/>
    <property type="project" value="TreeGrafter"/>
</dbReference>
<sequence length="249" mass="25943">MPVDLSSLHGKAVLITGASRGIGAEAVRAFVGAGAQVGMVARDGAALDDLAKATGALPISCDMANFEAVSQAVARMQDQFGGLDVLVNNAGVIDPIAPLAQADPAEFGRLIDINLKGVFHGMRAALPVLPQGGTIITVGSGAAYNPLEGWGAYCSSKAGAWMLTRVAAVEAPHLRILSLSPGTVATDMQRTIRDSGINPVSQLDWDVHIPPEWPARALTWMCTADADAWVGQEVSLRDEAIRKRLGLVG</sequence>
<dbReference type="InterPro" id="IPR036291">
    <property type="entry name" value="NAD(P)-bd_dom_sf"/>
</dbReference>
<protein>
    <submittedName>
        <fullName evidence="4">NADP-dependent 3-hydroxy acid dehydrogenase YdfG</fullName>
    </submittedName>
</protein>
<dbReference type="PATRIC" id="fig|1666912.4.peg.2989"/>
<comment type="similarity">
    <text evidence="1 3">Belongs to the short-chain dehydrogenases/reductases (SDR) family.</text>
</comment>
<dbReference type="PRINTS" id="PR00080">
    <property type="entry name" value="SDRFAMILY"/>
</dbReference>
<accession>A0A0P7WJY9</accession>
<reference evidence="4 7" key="2">
    <citation type="submission" date="2016-01" db="EMBL/GenBank/DDBJ databases">
        <authorList>
            <person name="Varghese N."/>
        </authorList>
    </citation>
    <scope>NUCLEOTIDE SEQUENCE [LARGE SCALE GENOMIC DNA]</scope>
    <source>
        <strain evidence="4 7">HL-91</strain>
    </source>
</reference>
<dbReference type="RefSeq" id="WP_245638833.1">
    <property type="nucleotide sequence ID" value="NZ_FBYC01000004.1"/>
</dbReference>
<dbReference type="EMBL" id="LJSG01000016">
    <property type="protein sequence ID" value="KPP91004.1"/>
    <property type="molecule type" value="Genomic_DNA"/>
</dbReference>
<dbReference type="InterPro" id="IPR020904">
    <property type="entry name" value="Sc_DH/Rdtase_CS"/>
</dbReference>
<name>A0A0P7WJY9_9RHOB</name>
<evidence type="ECO:0000256" key="3">
    <source>
        <dbReference type="RuleBase" id="RU000363"/>
    </source>
</evidence>
<dbReference type="Proteomes" id="UP000182045">
    <property type="component" value="Unassembled WGS sequence"/>
</dbReference>
<reference evidence="5 6" key="1">
    <citation type="submission" date="2015-09" db="EMBL/GenBank/DDBJ databases">
        <title>Identification and resolution of microdiversity through metagenomic sequencing of parallel consortia.</title>
        <authorList>
            <person name="Nelson W.C."/>
            <person name="Romine M.F."/>
            <person name="Lindemann S.R."/>
        </authorList>
    </citation>
    <scope>NUCLEOTIDE SEQUENCE [LARGE SCALE GENOMIC DNA]</scope>
    <source>
        <strain evidence="5">HL-91</strain>
    </source>
</reference>
<keyword evidence="7" id="KW-1185">Reference proteome</keyword>
<dbReference type="Pfam" id="PF00106">
    <property type="entry name" value="adh_short"/>
    <property type="match status" value="1"/>
</dbReference>
<dbReference type="SUPFAM" id="SSF51735">
    <property type="entry name" value="NAD(P)-binding Rossmann-fold domains"/>
    <property type="match status" value="1"/>
</dbReference>
<dbReference type="AlphaFoldDB" id="A0A0P7WJY9"/>
<dbReference type="InterPro" id="IPR002347">
    <property type="entry name" value="SDR_fam"/>
</dbReference>
<keyword evidence="2" id="KW-0560">Oxidoreductase</keyword>
<dbReference type="Gene3D" id="3.40.50.720">
    <property type="entry name" value="NAD(P)-binding Rossmann-like Domain"/>
    <property type="match status" value="1"/>
</dbReference>
<dbReference type="PRINTS" id="PR00081">
    <property type="entry name" value="GDHRDH"/>
</dbReference>
<gene>
    <name evidence="4" type="ORF">Ga0058931_3278</name>
    <name evidence="5" type="ORF">HLUCCA05_06190</name>
</gene>
<organism evidence="5 6">
    <name type="scientific">Roseibaca calidilacus</name>
    <dbReference type="NCBI Taxonomy" id="1666912"/>
    <lineage>
        <taxon>Bacteria</taxon>
        <taxon>Pseudomonadati</taxon>
        <taxon>Pseudomonadota</taxon>
        <taxon>Alphaproteobacteria</taxon>
        <taxon>Rhodobacterales</taxon>
        <taxon>Paracoccaceae</taxon>
        <taxon>Roseinatronobacter</taxon>
    </lineage>
</organism>
<dbReference type="STRING" id="1666912.Ga0058931_3278"/>
<dbReference type="EMBL" id="FBYC01000004">
    <property type="protein sequence ID" value="CUX83958.1"/>
    <property type="molecule type" value="Genomic_DNA"/>
</dbReference>
<evidence type="ECO:0000256" key="1">
    <source>
        <dbReference type="ARBA" id="ARBA00006484"/>
    </source>
</evidence>
<evidence type="ECO:0000256" key="2">
    <source>
        <dbReference type="ARBA" id="ARBA00023002"/>
    </source>
</evidence>
<dbReference type="PANTHER" id="PTHR42760">
    <property type="entry name" value="SHORT-CHAIN DEHYDROGENASES/REDUCTASES FAMILY MEMBER"/>
    <property type="match status" value="1"/>
</dbReference>
<evidence type="ECO:0000313" key="4">
    <source>
        <dbReference type="EMBL" id="CUX83958.1"/>
    </source>
</evidence>